<reference evidence="1" key="1">
    <citation type="submission" date="2017-05" db="UniProtKB">
        <authorList>
            <consortium name="EnsemblMetazoa"/>
        </authorList>
    </citation>
    <scope>IDENTIFICATION</scope>
</reference>
<evidence type="ECO:0000313" key="1">
    <source>
        <dbReference type="EnsemblMetazoa" id="Aqu2.1.04050_001"/>
    </source>
</evidence>
<dbReference type="AlphaFoldDB" id="A0A1X7SPM6"/>
<dbReference type="InParanoid" id="A0A1X7SPM6"/>
<dbReference type="InterPro" id="IPR045864">
    <property type="entry name" value="aa-tRNA-synth_II/BPL/LPL"/>
</dbReference>
<dbReference type="Gene3D" id="3.30.930.10">
    <property type="entry name" value="Bira Bifunctional Protein, Domain 2"/>
    <property type="match status" value="1"/>
</dbReference>
<protein>
    <submittedName>
        <fullName evidence="1">Uncharacterized protein</fullName>
    </submittedName>
</protein>
<proteinExistence type="predicted"/>
<sequence length="59" mass="6772">MFAACGVSGDKFKPICPAIDKLDKTPWEEVYLEMNKKKGLSFEVTDRIGEYVKLYKLIN</sequence>
<dbReference type="STRING" id="400682.A0A1X7SPM6"/>
<dbReference type="GO" id="GO:0005739">
    <property type="term" value="C:mitochondrion"/>
    <property type="evidence" value="ECO:0007669"/>
    <property type="project" value="TreeGrafter"/>
</dbReference>
<dbReference type="GO" id="GO:0005829">
    <property type="term" value="C:cytosol"/>
    <property type="evidence" value="ECO:0007669"/>
    <property type="project" value="TreeGrafter"/>
</dbReference>
<dbReference type="GO" id="GO:0006427">
    <property type="term" value="P:histidyl-tRNA aminoacylation"/>
    <property type="evidence" value="ECO:0007669"/>
    <property type="project" value="TreeGrafter"/>
</dbReference>
<dbReference type="GO" id="GO:0004821">
    <property type="term" value="F:histidine-tRNA ligase activity"/>
    <property type="evidence" value="ECO:0007669"/>
    <property type="project" value="TreeGrafter"/>
</dbReference>
<dbReference type="EnsemblMetazoa" id="Aqu2.1.04050_001">
    <property type="protein sequence ID" value="Aqu2.1.04050_001"/>
    <property type="gene ID" value="Aqu2.1.04050"/>
</dbReference>
<dbReference type="PANTHER" id="PTHR11476">
    <property type="entry name" value="HISTIDYL-TRNA SYNTHETASE"/>
    <property type="match status" value="1"/>
</dbReference>
<dbReference type="GO" id="GO:0032543">
    <property type="term" value="P:mitochondrial translation"/>
    <property type="evidence" value="ECO:0007669"/>
    <property type="project" value="TreeGrafter"/>
</dbReference>
<accession>A0A1X7SPM6</accession>
<dbReference type="GO" id="GO:0003723">
    <property type="term" value="F:RNA binding"/>
    <property type="evidence" value="ECO:0007669"/>
    <property type="project" value="TreeGrafter"/>
</dbReference>
<organism evidence="1">
    <name type="scientific">Amphimedon queenslandica</name>
    <name type="common">Sponge</name>
    <dbReference type="NCBI Taxonomy" id="400682"/>
    <lineage>
        <taxon>Eukaryota</taxon>
        <taxon>Metazoa</taxon>
        <taxon>Porifera</taxon>
        <taxon>Demospongiae</taxon>
        <taxon>Heteroscleromorpha</taxon>
        <taxon>Haplosclerida</taxon>
        <taxon>Niphatidae</taxon>
        <taxon>Amphimedon</taxon>
    </lineage>
</organism>
<dbReference type="eggNOG" id="KOG1936">
    <property type="taxonomic scope" value="Eukaryota"/>
</dbReference>
<name>A0A1X7SPM6_AMPQE</name>
<dbReference type="PANTHER" id="PTHR11476:SF7">
    <property type="entry name" value="HISTIDINE--TRNA LIGASE"/>
    <property type="match status" value="1"/>
</dbReference>
<dbReference type="OrthoDB" id="1906957at2759"/>